<protein>
    <submittedName>
        <fullName evidence="2">Uncharacterized protein</fullName>
    </submittedName>
</protein>
<evidence type="ECO:0000313" key="2">
    <source>
        <dbReference type="EMBL" id="ASN73022.1"/>
    </source>
</evidence>
<dbReference type="EMBL" id="MF417995">
    <property type="protein sequence ID" value="ASN73022.1"/>
    <property type="molecule type" value="Genomic_DNA"/>
</dbReference>
<feature type="non-terminal residue" evidence="2">
    <location>
        <position position="74"/>
    </location>
</feature>
<feature type="region of interest" description="Disordered" evidence="1">
    <location>
        <begin position="48"/>
        <end position="74"/>
    </location>
</feature>
<feature type="compositionally biased region" description="Basic and acidic residues" evidence="1">
    <location>
        <begin position="63"/>
        <end position="74"/>
    </location>
</feature>
<gene>
    <name evidence="2" type="ORF">7F19_1</name>
</gene>
<sequence length="74" mass="7978">MGRLRLPLAFLGLTLADIETDDVYEVWPGAWPAFLPVRGVVHALARGYGRRPGPGLPSTQTGGHHDKPHAPRTG</sequence>
<accession>A0A2H4JCQ3</accession>
<reference evidence="2" key="1">
    <citation type="submission" date="2017-06" db="EMBL/GenBank/DDBJ databases">
        <title>Novel phages from South African skin metaviromes.</title>
        <authorList>
            <person name="van Zyl L.J."/>
            <person name="Abrahams Y."/>
            <person name="Stander E.A."/>
            <person name="Kirby B.M."/>
            <person name="Clavaud C."/>
            <person name="Farcet C."/>
            <person name="Breton L."/>
            <person name="Trindade M.I."/>
        </authorList>
    </citation>
    <scope>NUCLEOTIDE SEQUENCE</scope>
</reference>
<name>A0A2H4JCQ3_9CAUD</name>
<organism evidence="2">
    <name type="scientific">uncultured Caudovirales phage</name>
    <dbReference type="NCBI Taxonomy" id="2100421"/>
    <lineage>
        <taxon>Viruses</taxon>
        <taxon>Duplodnaviria</taxon>
        <taxon>Heunggongvirae</taxon>
        <taxon>Uroviricota</taxon>
        <taxon>Caudoviricetes</taxon>
        <taxon>Peduoviridae</taxon>
        <taxon>Maltschvirus</taxon>
        <taxon>Maltschvirus maltsch</taxon>
    </lineage>
</organism>
<proteinExistence type="predicted"/>
<evidence type="ECO:0000256" key="1">
    <source>
        <dbReference type="SAM" id="MobiDB-lite"/>
    </source>
</evidence>